<dbReference type="SUPFAM" id="SSF52507">
    <property type="entry name" value="Homo-oligomeric flavin-containing Cys decarboxylases, HFCD"/>
    <property type="match status" value="1"/>
</dbReference>
<dbReference type="GO" id="GO:0071513">
    <property type="term" value="C:phosphopantothenoylcysteine decarboxylase complex"/>
    <property type="evidence" value="ECO:0007669"/>
    <property type="project" value="TreeGrafter"/>
</dbReference>
<dbReference type="InterPro" id="IPR035929">
    <property type="entry name" value="CoaB-like_sf"/>
</dbReference>
<reference evidence="8 9" key="1">
    <citation type="submission" date="2020-08" db="EMBL/GenBank/DDBJ databases">
        <title>Genome sequence of Weissella diestrammenae KACC 16890T.</title>
        <authorList>
            <person name="Hyun D.-W."/>
            <person name="Bae J.-W."/>
        </authorList>
    </citation>
    <scope>NUCLEOTIDE SEQUENCE [LARGE SCALE GENOMIC DNA]</scope>
    <source>
        <strain evidence="8 9">KACC 16890</strain>
    </source>
</reference>
<protein>
    <recommendedName>
        <fullName evidence="3">Coenzyme A biosynthesis bifunctional protein CoaBC</fullName>
    </recommendedName>
    <alternativeName>
        <fullName evidence="3">DNA/pantothenate metabolism flavoprotein</fullName>
    </alternativeName>
    <alternativeName>
        <fullName evidence="3">Phosphopantothenoylcysteine synthetase/decarboxylase</fullName>
        <shortName evidence="3">PPCS-PPCDC</shortName>
    </alternativeName>
    <domain>
        <recommendedName>
            <fullName evidence="3">Phosphopantothenoylcysteine decarboxylase</fullName>
            <shortName evidence="3">PPC decarboxylase</shortName>
            <shortName evidence="3">PPC-DC</shortName>
            <ecNumber evidence="3">4.1.1.36</ecNumber>
        </recommendedName>
        <alternativeName>
            <fullName evidence="3">CoaC</fullName>
        </alternativeName>
    </domain>
    <domain>
        <recommendedName>
            <fullName evidence="3">Phosphopantothenate--cysteine ligase</fullName>
            <ecNumber evidence="3">6.3.2.5</ecNumber>
        </recommendedName>
        <alternativeName>
            <fullName evidence="3">CoaB</fullName>
        </alternativeName>
        <alternativeName>
            <fullName evidence="3">Phosphopantothenoylcysteine synthetase</fullName>
            <shortName evidence="3">PPC synthetase</shortName>
            <shortName evidence="3">PPC-S</shortName>
        </alternativeName>
    </domain>
</protein>
<feature type="binding site" evidence="3">
    <location>
        <position position="337"/>
    </location>
    <ligand>
        <name>CTP</name>
        <dbReference type="ChEBI" id="CHEBI:37563"/>
    </ligand>
</feature>
<comment type="function">
    <text evidence="4">Catalyzes two steps in the biosynthesis of coenzyme A. In the first step cysteine is conjugated to 4'-phosphopantothenate to form 4-phosphopantothenoylcysteine, in the latter compound is decarboxylated to form 4'-phosphopantotheine.</text>
</comment>
<feature type="transmembrane region" description="Helical" evidence="5">
    <location>
        <begin position="7"/>
        <end position="28"/>
    </location>
</feature>
<keyword evidence="9" id="KW-1185">Reference proteome</keyword>
<dbReference type="HAMAP" id="MF_02225">
    <property type="entry name" value="CoaBC"/>
    <property type="match status" value="1"/>
</dbReference>
<dbReference type="GO" id="GO:0004633">
    <property type="term" value="F:phosphopantothenoylcysteine decarboxylase activity"/>
    <property type="evidence" value="ECO:0007669"/>
    <property type="project" value="UniProtKB-UniRule"/>
</dbReference>
<comment type="cofactor">
    <cofactor evidence="3">
        <name>Mg(2+)</name>
        <dbReference type="ChEBI" id="CHEBI:18420"/>
    </cofactor>
</comment>
<dbReference type="GO" id="GO:0010181">
    <property type="term" value="F:FMN binding"/>
    <property type="evidence" value="ECO:0007669"/>
    <property type="project" value="UniProtKB-UniRule"/>
</dbReference>
<dbReference type="KEGG" id="wdi:H9L19_01010"/>
<comment type="pathway">
    <text evidence="3 4">Cofactor biosynthesis; coenzyme A biosynthesis; CoA from (R)-pantothenate: step 2/5.</text>
</comment>
<dbReference type="UniPathway" id="UPA00241">
    <property type="reaction ID" value="UER00353"/>
</dbReference>
<dbReference type="GO" id="GO:0004632">
    <property type="term" value="F:phosphopantothenate--cysteine ligase activity"/>
    <property type="evidence" value="ECO:0007669"/>
    <property type="project" value="UniProtKB-UniRule"/>
</dbReference>
<keyword evidence="3" id="KW-0511">Multifunctional enzyme</keyword>
<dbReference type="Gene3D" id="3.40.50.1950">
    <property type="entry name" value="Flavin prenyltransferase-like"/>
    <property type="match status" value="1"/>
</dbReference>
<comment type="similarity">
    <text evidence="3 4">In the N-terminal section; belongs to the HFCD (homo-oligomeric flavin containing Cys decarboxylase) superfamily.</text>
</comment>
<dbReference type="GO" id="GO:0015941">
    <property type="term" value="P:pantothenate catabolic process"/>
    <property type="evidence" value="ECO:0007669"/>
    <property type="project" value="InterPro"/>
</dbReference>
<feature type="domain" description="Flavoprotein" evidence="6">
    <location>
        <begin position="5"/>
        <end position="171"/>
    </location>
</feature>
<dbReference type="EC" id="4.1.1.36" evidence="3"/>
<dbReference type="PANTHER" id="PTHR14359:SF6">
    <property type="entry name" value="PHOSPHOPANTOTHENOYLCYSTEINE DECARBOXYLASE"/>
    <property type="match status" value="1"/>
</dbReference>
<feature type="binding site" evidence="3">
    <location>
        <begin position="305"/>
        <end position="308"/>
    </location>
    <ligand>
        <name>CTP</name>
        <dbReference type="ChEBI" id="CHEBI:37563"/>
    </ligand>
</feature>
<gene>
    <name evidence="3 8" type="primary">coaBC</name>
    <name evidence="8" type="ORF">H9L19_01010</name>
</gene>
<evidence type="ECO:0000256" key="4">
    <source>
        <dbReference type="RuleBase" id="RU364078"/>
    </source>
</evidence>
<proteinExistence type="inferred from homology"/>
<evidence type="ECO:0000313" key="8">
    <source>
        <dbReference type="EMBL" id="QNN76043.1"/>
    </source>
</evidence>
<accession>A0A7G9T7G8</accession>
<comment type="catalytic activity">
    <reaction evidence="3 4">
        <text>N-[(R)-4-phosphopantothenoyl]-L-cysteine + H(+) = (R)-4'-phosphopantetheine + CO2</text>
        <dbReference type="Rhea" id="RHEA:16793"/>
        <dbReference type="ChEBI" id="CHEBI:15378"/>
        <dbReference type="ChEBI" id="CHEBI:16526"/>
        <dbReference type="ChEBI" id="CHEBI:59458"/>
        <dbReference type="ChEBI" id="CHEBI:61723"/>
        <dbReference type="EC" id="4.1.1.36"/>
    </reaction>
</comment>
<name>A0A7G9T7G8_9LACO</name>
<evidence type="ECO:0000259" key="7">
    <source>
        <dbReference type="Pfam" id="PF04127"/>
    </source>
</evidence>
<feature type="binding site" evidence="3">
    <location>
        <position position="278"/>
    </location>
    <ligand>
        <name>CTP</name>
        <dbReference type="ChEBI" id="CHEBI:37563"/>
    </ligand>
</feature>
<comment type="cofactor">
    <cofactor evidence="3">
        <name>FMN</name>
        <dbReference type="ChEBI" id="CHEBI:58210"/>
    </cofactor>
    <text evidence="3">Binds 1 FMN per subunit.</text>
</comment>
<dbReference type="InterPro" id="IPR005252">
    <property type="entry name" value="CoaBC"/>
</dbReference>
<evidence type="ECO:0000256" key="1">
    <source>
        <dbReference type="ARBA" id="ARBA00022793"/>
    </source>
</evidence>
<dbReference type="AlphaFoldDB" id="A0A7G9T7G8"/>
<dbReference type="GO" id="GO:0046872">
    <property type="term" value="F:metal ion binding"/>
    <property type="evidence" value="ECO:0007669"/>
    <property type="project" value="UniProtKB-KW"/>
</dbReference>
<dbReference type="SUPFAM" id="SSF102645">
    <property type="entry name" value="CoaB-like"/>
    <property type="match status" value="1"/>
</dbReference>
<keyword evidence="5" id="KW-1133">Transmembrane helix</keyword>
<feature type="region of interest" description="Phosphopantothenate--cysteine ligase" evidence="3">
    <location>
        <begin position="190"/>
        <end position="400"/>
    </location>
</feature>
<comment type="similarity">
    <text evidence="3 4">In the C-terminal section; belongs to the PPC synthetase family.</text>
</comment>
<dbReference type="Proteomes" id="UP000515800">
    <property type="component" value="Chromosome"/>
</dbReference>
<dbReference type="InterPro" id="IPR007085">
    <property type="entry name" value="DNA/pantothenate-metab_flavo_C"/>
</dbReference>
<sequence length="400" mass="43275">MFKDKKVILIVTGGIAAYKAVIFARLLMKRGAFVRVVMTRSATEFVTPKTFATLTNQPVLTQLFSDTPDVPHIALADWADLMFVVPATANIIGKIANGIADDAASTVLLARHTPLVIAPAMNEHMYQNPAVQRNLDRLSADGVLIVAPVTGLLAEGYLGQGRLPEPEDILTVAEMQLQQLTHHALNGKHFIVTAGGTKEAIDPVRYITNYSSGKMGYSLAQALVENGATVTLISTVDDLKLPFGVKYIAVSSAEEMRNAVELAFDQSDGLIMAAAVADYRPENVAQQKIKKQTHDPMTMTLIQNPDIVAMMGAKKAKQIVVAFAAETQDLLKNAKAKLLKKNADMLIANDVTAVDAGFGVDTNRVTILQKDGDSISLPVMSKIEVARQIVEHMIINMTKE</sequence>
<dbReference type="RefSeq" id="WP_187529871.1">
    <property type="nucleotide sequence ID" value="NZ_CP060724.1"/>
</dbReference>
<keyword evidence="2 3" id="KW-0456">Lyase</keyword>
<dbReference type="InterPro" id="IPR036551">
    <property type="entry name" value="Flavin_trans-like"/>
</dbReference>
<keyword evidence="3 4" id="KW-0288">FMN</keyword>
<evidence type="ECO:0000256" key="3">
    <source>
        <dbReference type="HAMAP-Rule" id="MF_02225"/>
    </source>
</evidence>
<dbReference type="InterPro" id="IPR003382">
    <property type="entry name" value="Flavoprotein"/>
</dbReference>
<dbReference type="Pfam" id="PF04127">
    <property type="entry name" value="DFP"/>
    <property type="match status" value="1"/>
</dbReference>
<dbReference type="GO" id="GO:0015937">
    <property type="term" value="P:coenzyme A biosynthetic process"/>
    <property type="evidence" value="ECO:0007669"/>
    <property type="project" value="UniProtKB-UniRule"/>
</dbReference>
<dbReference type="PANTHER" id="PTHR14359">
    <property type="entry name" value="HOMO-OLIGOMERIC FLAVIN CONTAINING CYS DECARBOXYLASE FAMILY"/>
    <property type="match status" value="1"/>
</dbReference>
<evidence type="ECO:0000313" key="9">
    <source>
        <dbReference type="Proteomes" id="UP000515800"/>
    </source>
</evidence>
<feature type="binding site" evidence="3">
    <location>
        <position position="341"/>
    </location>
    <ligand>
        <name>CTP</name>
        <dbReference type="ChEBI" id="CHEBI:37563"/>
    </ligand>
</feature>
<feature type="region of interest" description="Phosphopantothenoylcysteine decarboxylase" evidence="3">
    <location>
        <begin position="1"/>
        <end position="189"/>
    </location>
</feature>
<evidence type="ECO:0000256" key="5">
    <source>
        <dbReference type="SAM" id="Phobius"/>
    </source>
</evidence>
<keyword evidence="3 4" id="KW-0285">Flavoprotein</keyword>
<comment type="pathway">
    <text evidence="3 4">Cofactor biosynthesis; coenzyme A biosynthesis; CoA from (R)-pantothenate: step 3/5.</text>
</comment>
<evidence type="ECO:0000259" key="6">
    <source>
        <dbReference type="Pfam" id="PF02441"/>
    </source>
</evidence>
<keyword evidence="3 4" id="KW-0436">Ligase</keyword>
<comment type="caution">
    <text evidence="3">Lacks conserved residue(s) required for the propagation of feature annotation.</text>
</comment>
<feature type="binding site" evidence="3">
    <location>
        <position position="288"/>
    </location>
    <ligand>
        <name>CTP</name>
        <dbReference type="ChEBI" id="CHEBI:37563"/>
    </ligand>
</feature>
<keyword evidence="5" id="KW-0472">Membrane</keyword>
<comment type="function">
    <text evidence="3">Catalyzes two sequential steps in the biosynthesis of coenzyme A. In the first step cysteine is conjugated to 4'-phosphopantothenate to form 4-phosphopantothenoylcysteine. In the second step the latter compound is decarboxylated to form 4'-phosphopantotheine.</text>
</comment>
<dbReference type="NCBIfam" id="TIGR00521">
    <property type="entry name" value="coaBC_dfp"/>
    <property type="match status" value="1"/>
</dbReference>
<feature type="domain" description="DNA/pantothenate metabolism flavoprotein C-terminal" evidence="7">
    <location>
        <begin position="185"/>
        <end position="393"/>
    </location>
</feature>
<comment type="catalytic activity">
    <reaction evidence="3 4">
        <text>(R)-4'-phosphopantothenate + L-cysteine + CTP = N-[(R)-4-phosphopantothenoyl]-L-cysteine + CMP + diphosphate + H(+)</text>
        <dbReference type="Rhea" id="RHEA:19397"/>
        <dbReference type="ChEBI" id="CHEBI:10986"/>
        <dbReference type="ChEBI" id="CHEBI:15378"/>
        <dbReference type="ChEBI" id="CHEBI:33019"/>
        <dbReference type="ChEBI" id="CHEBI:35235"/>
        <dbReference type="ChEBI" id="CHEBI:37563"/>
        <dbReference type="ChEBI" id="CHEBI:59458"/>
        <dbReference type="ChEBI" id="CHEBI:60377"/>
        <dbReference type="EC" id="6.3.2.5"/>
    </reaction>
</comment>
<keyword evidence="3" id="KW-0460">Magnesium</keyword>
<dbReference type="Gene3D" id="3.40.50.10300">
    <property type="entry name" value="CoaB-like"/>
    <property type="match status" value="1"/>
</dbReference>
<evidence type="ECO:0000256" key="2">
    <source>
        <dbReference type="ARBA" id="ARBA00023239"/>
    </source>
</evidence>
<feature type="binding site" evidence="3">
    <location>
        <position position="323"/>
    </location>
    <ligand>
        <name>CTP</name>
        <dbReference type="ChEBI" id="CHEBI:37563"/>
    </ligand>
</feature>
<dbReference type="EC" id="6.3.2.5" evidence="3"/>
<keyword evidence="5" id="KW-0812">Transmembrane</keyword>
<keyword evidence="1 3" id="KW-0210">Decarboxylase</keyword>
<dbReference type="Pfam" id="PF02441">
    <property type="entry name" value="Flavoprotein"/>
    <property type="match status" value="1"/>
</dbReference>
<organism evidence="8 9">
    <name type="scientific">Weissella diestrammenae</name>
    <dbReference type="NCBI Taxonomy" id="1162633"/>
    <lineage>
        <taxon>Bacteria</taxon>
        <taxon>Bacillati</taxon>
        <taxon>Bacillota</taxon>
        <taxon>Bacilli</taxon>
        <taxon>Lactobacillales</taxon>
        <taxon>Lactobacillaceae</taxon>
        <taxon>Weissella</taxon>
    </lineage>
</organism>
<dbReference type="EMBL" id="CP060724">
    <property type="protein sequence ID" value="QNN76043.1"/>
    <property type="molecule type" value="Genomic_DNA"/>
</dbReference>
<keyword evidence="3" id="KW-0479">Metal-binding</keyword>